<dbReference type="AlphaFoldDB" id="A0A1N7H867"/>
<evidence type="ECO:0000256" key="1">
    <source>
        <dbReference type="ARBA" id="ARBA00006525"/>
    </source>
</evidence>
<accession>A0A1N7H867</accession>
<reference evidence="5" key="1">
    <citation type="submission" date="2017-01" db="EMBL/GenBank/DDBJ databases">
        <authorList>
            <person name="Varghese N."/>
            <person name="Submissions S."/>
        </authorList>
    </citation>
    <scope>NUCLEOTIDE SEQUENCE [LARGE SCALE GENOMIC DNA]</scope>
    <source>
        <strain evidence="5">type strain: HArc-</strain>
    </source>
</reference>
<dbReference type="Pfam" id="PF02481">
    <property type="entry name" value="DNA_processg_A"/>
    <property type="match status" value="1"/>
</dbReference>
<evidence type="ECO:0000259" key="3">
    <source>
        <dbReference type="Pfam" id="PF02481"/>
    </source>
</evidence>
<dbReference type="Gene3D" id="3.40.50.450">
    <property type="match status" value="1"/>
</dbReference>
<dbReference type="InterPro" id="IPR003488">
    <property type="entry name" value="DprA"/>
</dbReference>
<dbReference type="GO" id="GO:0009294">
    <property type="term" value="P:DNA-mediated transformation"/>
    <property type="evidence" value="ECO:0007669"/>
    <property type="project" value="InterPro"/>
</dbReference>
<name>A0A1N7H867_9EURY</name>
<feature type="compositionally biased region" description="Polar residues" evidence="2">
    <location>
        <begin position="304"/>
        <end position="322"/>
    </location>
</feature>
<feature type="region of interest" description="Disordered" evidence="2">
    <location>
        <begin position="296"/>
        <end position="322"/>
    </location>
</feature>
<evidence type="ECO:0000256" key="2">
    <source>
        <dbReference type="SAM" id="MobiDB-lite"/>
    </source>
</evidence>
<feature type="domain" description="Smf/DprA SLOG" evidence="3">
    <location>
        <begin position="83"/>
        <end position="285"/>
    </location>
</feature>
<protein>
    <submittedName>
        <fullName evidence="4">DNA processing protein</fullName>
    </submittedName>
</protein>
<evidence type="ECO:0000313" key="5">
    <source>
        <dbReference type="Proteomes" id="UP000185936"/>
    </source>
</evidence>
<sequence length="322" mass="34921">MMEIDDLASLVALTDVDGIGDKRALELYRAVETSEELWSRPLAAFDDFHYVDEETHAQLRELPETIDDYREQFDRYRNDGIEVIGIDDDRYPAALRRNHAPLILYARGNVDLLDDPAVSVSGSRETNEAGRQWIREIACELAAEGYTIVSGGARGSDTAAHEGTLDATGETIVVLGTGVDTPYPEENEALFSDIVDAGGLLLSHRPPDAGPTRHSFLNRNPTISALSSGTIVVATDGTGGTMAQYDIAVEQNRRVFVPEANRDIQPDNGLRELRTAEATTVVSSTASIEAGLLEAVPGDETEPSDTNGSEEQANQTCLDDWG</sequence>
<proteinExistence type="inferred from homology"/>
<dbReference type="SUPFAM" id="SSF102405">
    <property type="entry name" value="MCP/YpsA-like"/>
    <property type="match status" value="1"/>
</dbReference>
<dbReference type="PANTHER" id="PTHR43022:SF1">
    <property type="entry name" value="PROTEIN SMF"/>
    <property type="match status" value="1"/>
</dbReference>
<gene>
    <name evidence="4" type="ORF">SAMN05421752_13112</name>
</gene>
<dbReference type="EMBL" id="FTNR01000031">
    <property type="protein sequence ID" value="SIS21022.1"/>
    <property type="molecule type" value="Genomic_DNA"/>
</dbReference>
<keyword evidence="5" id="KW-1185">Reference proteome</keyword>
<evidence type="ECO:0000313" key="4">
    <source>
        <dbReference type="EMBL" id="SIS21022.1"/>
    </source>
</evidence>
<dbReference type="InterPro" id="IPR057666">
    <property type="entry name" value="DrpA_SLOG"/>
</dbReference>
<dbReference type="PANTHER" id="PTHR43022">
    <property type="entry name" value="PROTEIN SMF"/>
    <property type="match status" value="1"/>
</dbReference>
<dbReference type="STRING" id="308853.SAMN05421752_13112"/>
<organism evidence="4 5">
    <name type="scientific">Natronorubrum thiooxidans</name>
    <dbReference type="NCBI Taxonomy" id="308853"/>
    <lineage>
        <taxon>Archaea</taxon>
        <taxon>Methanobacteriati</taxon>
        <taxon>Methanobacteriota</taxon>
        <taxon>Stenosarchaea group</taxon>
        <taxon>Halobacteria</taxon>
        <taxon>Halobacteriales</taxon>
        <taxon>Natrialbaceae</taxon>
        <taxon>Natronorubrum</taxon>
    </lineage>
</organism>
<dbReference type="Proteomes" id="UP000185936">
    <property type="component" value="Unassembled WGS sequence"/>
</dbReference>
<comment type="similarity">
    <text evidence="1">Belongs to the DprA/Smf family.</text>
</comment>